<proteinExistence type="predicted"/>
<feature type="compositionally biased region" description="Basic and acidic residues" evidence="1">
    <location>
        <begin position="79"/>
        <end position="102"/>
    </location>
</feature>
<comment type="caution">
    <text evidence="2">The sequence shown here is derived from an EMBL/GenBank/DDBJ whole genome shotgun (WGS) entry which is preliminary data.</text>
</comment>
<name>A0ABU3QCE0_9SPHN</name>
<gene>
    <name evidence="2" type="ORF">RQX22_18770</name>
</gene>
<organism evidence="2 3">
    <name type="scientific">Sphingosinicella rhizophila</name>
    <dbReference type="NCBI Taxonomy" id="3050082"/>
    <lineage>
        <taxon>Bacteria</taxon>
        <taxon>Pseudomonadati</taxon>
        <taxon>Pseudomonadota</taxon>
        <taxon>Alphaproteobacteria</taxon>
        <taxon>Sphingomonadales</taxon>
        <taxon>Sphingosinicellaceae</taxon>
        <taxon>Sphingosinicella</taxon>
    </lineage>
</organism>
<feature type="region of interest" description="Disordered" evidence="1">
    <location>
        <begin position="1"/>
        <end position="129"/>
    </location>
</feature>
<reference evidence="2 3" key="1">
    <citation type="submission" date="2023-05" db="EMBL/GenBank/DDBJ databases">
        <authorList>
            <person name="Guo Y."/>
        </authorList>
    </citation>
    <scope>NUCLEOTIDE SEQUENCE [LARGE SCALE GENOMIC DNA]</scope>
    <source>
        <strain evidence="2 3">GR2756</strain>
    </source>
</reference>
<keyword evidence="3" id="KW-1185">Reference proteome</keyword>
<dbReference type="RefSeq" id="WP_315728654.1">
    <property type="nucleotide sequence ID" value="NZ_JAVUPU010000015.1"/>
</dbReference>
<protein>
    <submittedName>
        <fullName evidence="2">Uncharacterized protein</fullName>
    </submittedName>
</protein>
<feature type="compositionally biased region" description="Basic and acidic residues" evidence="1">
    <location>
        <begin position="8"/>
        <end position="43"/>
    </location>
</feature>
<sequence>MTGSARGWARDSQRGNGERLTGDGGSERDEPAAMDPHGDEVHGRIMTGDLAGRAGRPDDRISGSLSVVEEAGHPLPESDEARHEEIPGDLERKKGRGEDGKAKIQATPEAVLPDGTPYPGATSRRSSTP</sequence>
<evidence type="ECO:0000313" key="2">
    <source>
        <dbReference type="EMBL" id="MDT9601002.1"/>
    </source>
</evidence>
<dbReference type="EMBL" id="JAVUPU010000015">
    <property type="protein sequence ID" value="MDT9601002.1"/>
    <property type="molecule type" value="Genomic_DNA"/>
</dbReference>
<evidence type="ECO:0000256" key="1">
    <source>
        <dbReference type="SAM" id="MobiDB-lite"/>
    </source>
</evidence>
<evidence type="ECO:0000313" key="3">
    <source>
        <dbReference type="Proteomes" id="UP001259572"/>
    </source>
</evidence>
<dbReference type="Proteomes" id="UP001259572">
    <property type="component" value="Unassembled WGS sequence"/>
</dbReference>
<accession>A0ABU3QCE0</accession>